<evidence type="ECO:0000313" key="2">
    <source>
        <dbReference type="EMBL" id="MPM57370.1"/>
    </source>
</evidence>
<name>A0A645AW35_9ZZZZ</name>
<protein>
    <submittedName>
        <fullName evidence="2">Uncharacterized protein</fullName>
    </submittedName>
</protein>
<keyword evidence="1" id="KW-1133">Transmembrane helix</keyword>
<reference evidence="2" key="1">
    <citation type="submission" date="2019-08" db="EMBL/GenBank/DDBJ databases">
        <authorList>
            <person name="Kucharzyk K."/>
            <person name="Murdoch R.W."/>
            <person name="Higgins S."/>
            <person name="Loffler F."/>
        </authorList>
    </citation>
    <scope>NUCLEOTIDE SEQUENCE</scope>
</reference>
<sequence length="59" mass="6305">MIKSMSVEELSNQYVGAAITLTTVMAVLAVAIAAVVVYKLFLSNKGTAVIPGGWKFTWN</sequence>
<keyword evidence="1" id="KW-0812">Transmembrane</keyword>
<proteinExistence type="predicted"/>
<organism evidence="2">
    <name type="scientific">bioreactor metagenome</name>
    <dbReference type="NCBI Taxonomy" id="1076179"/>
    <lineage>
        <taxon>unclassified sequences</taxon>
        <taxon>metagenomes</taxon>
        <taxon>ecological metagenomes</taxon>
    </lineage>
</organism>
<dbReference type="AlphaFoldDB" id="A0A645AW35"/>
<dbReference type="EMBL" id="VSSQ01016234">
    <property type="protein sequence ID" value="MPM57370.1"/>
    <property type="molecule type" value="Genomic_DNA"/>
</dbReference>
<feature type="transmembrane region" description="Helical" evidence="1">
    <location>
        <begin position="14"/>
        <end position="38"/>
    </location>
</feature>
<comment type="caution">
    <text evidence="2">The sequence shown here is derived from an EMBL/GenBank/DDBJ whole genome shotgun (WGS) entry which is preliminary data.</text>
</comment>
<gene>
    <name evidence="2" type="ORF">SDC9_104192</name>
</gene>
<accession>A0A645AW35</accession>
<keyword evidence="1" id="KW-0472">Membrane</keyword>
<evidence type="ECO:0000256" key="1">
    <source>
        <dbReference type="SAM" id="Phobius"/>
    </source>
</evidence>